<feature type="compositionally biased region" description="Gly residues" evidence="3">
    <location>
        <begin position="189"/>
        <end position="198"/>
    </location>
</feature>
<evidence type="ECO:0000256" key="1">
    <source>
        <dbReference type="ARBA" id="ARBA00022443"/>
    </source>
</evidence>
<feature type="compositionally biased region" description="Low complexity" evidence="3">
    <location>
        <begin position="339"/>
        <end position="365"/>
    </location>
</feature>
<feature type="domain" description="SH3" evidence="4">
    <location>
        <begin position="93"/>
        <end position="152"/>
    </location>
</feature>
<protein>
    <submittedName>
        <fullName evidence="5">Serine-rich adhesin for platelets</fullName>
    </submittedName>
</protein>
<feature type="compositionally biased region" description="Basic and acidic residues" evidence="3">
    <location>
        <begin position="556"/>
        <end position="572"/>
    </location>
</feature>
<keyword evidence="1 2" id="KW-0728">SH3 domain</keyword>
<dbReference type="InterPro" id="IPR001452">
    <property type="entry name" value="SH3_domain"/>
</dbReference>
<dbReference type="InterPro" id="IPR036028">
    <property type="entry name" value="SH3-like_dom_sf"/>
</dbReference>
<feature type="compositionally biased region" description="Low complexity" evidence="3">
    <location>
        <begin position="606"/>
        <end position="644"/>
    </location>
</feature>
<evidence type="ECO:0000259" key="4">
    <source>
        <dbReference type="PROSITE" id="PS50002"/>
    </source>
</evidence>
<accession>A0A6P4E0W6</accession>
<gene>
    <name evidence="5" type="primary">LOC108039103</name>
</gene>
<feature type="region of interest" description="Disordered" evidence="3">
    <location>
        <begin position="336"/>
        <end position="394"/>
    </location>
</feature>
<dbReference type="PROSITE" id="PS50002">
    <property type="entry name" value="SH3"/>
    <property type="match status" value="2"/>
</dbReference>
<sequence length="769" mass="80486">MDNNICAIVEYEYAAKEPDELDLQKGAIIHRIKQMPGGWWQGTLKSSGVTGMFPDNFVRVLESGISSNGNGTTGSGDHLDEGTSVQLRDKSATSNRRCKVIYSYTQVNDDELTLAVGDVIEFLGEVEEGWWRGRLRSKVGVFPSNFVQHIEPSPILASKRPPTIGATVTTSSLTSKAANVAASTTSTTTGGGGGGGGSFTDFPVAPINEPSSTAQPQRKISNTASTTSHMTTTNSSNSSTTSVTTQQQKEQIGSTTSKVYIKKTGSSSNSTSSSTTTASSSAGRKESFGSRDSLNDILSETGLPTGNVAAQRKSLENKNLDLTKPPGVGAAVAINQQRSSTSSATTSSATTISTGLTSSSVSKSTESMDEKVKSPPPPVLSKKPSVPLKKTPTGGVPVTAVGNLLSGKKKNPEGKLTTAVSHDLADGLTASKMLSGANQLPESGAPGNLVIRRAATIAVEDTDFDRVERASILTDMRQGRVKAPKRRPPSAAINVLGESNNNSVYVNGSGMGGGSGGAGSASELSEDGGAGGKGTAATASSDDNSTGEEPQLAKPKPREWEKKKAPWMEELKASQVTRKKTPSVEPRGASVAERTSKLFAAEQAISSSSSSTTTKVQSSAVTSSMFVENSTSSSVTTSSTSTTTNDAIMSRSLTAAKATAASSDEETRATRPNSLAIRNQRSVSPLVKSSNASSAQSQEEKPTNQLNNHQDASSSRVNQLEQRVDKLEGLVLNQQRTIEELVNALKSEAERVKILRSELDKYAQCVTQV</sequence>
<evidence type="ECO:0000313" key="5">
    <source>
        <dbReference type="RefSeq" id="XP_016971517.1"/>
    </source>
</evidence>
<feature type="compositionally biased region" description="Polar residues" evidence="3">
    <location>
        <begin position="670"/>
        <end position="683"/>
    </location>
</feature>
<feature type="compositionally biased region" description="Low complexity" evidence="3">
    <location>
        <begin position="688"/>
        <end position="697"/>
    </location>
</feature>
<feature type="compositionally biased region" description="Low complexity" evidence="3">
    <location>
        <begin position="380"/>
        <end position="390"/>
    </location>
</feature>
<dbReference type="Pfam" id="PF14604">
    <property type="entry name" value="SH3_9"/>
    <property type="match status" value="2"/>
</dbReference>
<dbReference type="RefSeq" id="XP_016971517.1">
    <property type="nucleotide sequence ID" value="XM_017116028.1"/>
</dbReference>
<dbReference type="PANTHER" id="PTHR46026">
    <property type="entry name" value="RHO-TYPE GUANINE NUCLEOTIDE EXCHANGE FACTOR, ISOFORM F"/>
    <property type="match status" value="1"/>
</dbReference>
<organism evidence="5">
    <name type="scientific">Drosophila rhopaloa</name>
    <name type="common">Fruit fly</name>
    <dbReference type="NCBI Taxonomy" id="1041015"/>
    <lineage>
        <taxon>Eukaryota</taxon>
        <taxon>Metazoa</taxon>
        <taxon>Ecdysozoa</taxon>
        <taxon>Arthropoda</taxon>
        <taxon>Hexapoda</taxon>
        <taxon>Insecta</taxon>
        <taxon>Pterygota</taxon>
        <taxon>Neoptera</taxon>
        <taxon>Endopterygota</taxon>
        <taxon>Diptera</taxon>
        <taxon>Brachycera</taxon>
        <taxon>Muscomorpha</taxon>
        <taxon>Ephydroidea</taxon>
        <taxon>Drosophilidae</taxon>
        <taxon>Drosophila</taxon>
        <taxon>Sophophora</taxon>
    </lineage>
</organism>
<dbReference type="SMART" id="SM00326">
    <property type="entry name" value="SH3"/>
    <property type="match status" value="2"/>
</dbReference>
<feature type="domain" description="SH3" evidence="4">
    <location>
        <begin position="2"/>
        <end position="63"/>
    </location>
</feature>
<reference evidence="5" key="1">
    <citation type="submission" date="2025-08" db="UniProtKB">
        <authorList>
            <consortium name="RefSeq"/>
        </authorList>
    </citation>
    <scope>IDENTIFICATION</scope>
</reference>
<evidence type="ECO:0000256" key="2">
    <source>
        <dbReference type="PROSITE-ProRule" id="PRU00192"/>
    </source>
</evidence>
<dbReference type="PRINTS" id="PR00452">
    <property type="entry name" value="SH3DOMAIN"/>
</dbReference>
<feature type="compositionally biased region" description="Polar residues" evidence="3">
    <location>
        <begin position="290"/>
        <end position="302"/>
    </location>
</feature>
<feature type="compositionally biased region" description="Low complexity" evidence="3">
    <location>
        <begin position="221"/>
        <end position="245"/>
    </location>
</feature>
<feature type="region of interest" description="Disordered" evidence="3">
    <location>
        <begin position="69"/>
        <end position="90"/>
    </location>
</feature>
<feature type="compositionally biased region" description="Basic and acidic residues" evidence="3">
    <location>
        <begin position="77"/>
        <end position="90"/>
    </location>
</feature>
<dbReference type="OrthoDB" id="73680at2759"/>
<dbReference type="Gene3D" id="2.30.30.40">
    <property type="entry name" value="SH3 Domains"/>
    <property type="match status" value="2"/>
</dbReference>
<feature type="region of interest" description="Disordered" evidence="3">
    <location>
        <begin position="183"/>
        <end position="302"/>
    </location>
</feature>
<feature type="compositionally biased region" description="Polar residues" evidence="3">
    <location>
        <begin position="703"/>
        <end position="720"/>
    </location>
</feature>
<feature type="compositionally biased region" description="Polar residues" evidence="3">
    <location>
        <begin position="209"/>
        <end position="220"/>
    </location>
</feature>
<dbReference type="SUPFAM" id="SSF50044">
    <property type="entry name" value="SH3-domain"/>
    <property type="match status" value="2"/>
</dbReference>
<dbReference type="CDD" id="cd11874">
    <property type="entry name" value="SH3_CD2AP-like_2"/>
    <property type="match status" value="1"/>
</dbReference>
<evidence type="ECO:0000256" key="3">
    <source>
        <dbReference type="SAM" id="MobiDB-lite"/>
    </source>
</evidence>
<dbReference type="PANTHER" id="PTHR46026:SF1">
    <property type="entry name" value="RHO-TYPE GUANINE NUCLEOTIDE EXCHANGE FACTOR, ISOFORM F"/>
    <property type="match status" value="1"/>
</dbReference>
<feature type="compositionally biased region" description="Polar residues" evidence="3">
    <location>
        <begin position="246"/>
        <end position="258"/>
    </location>
</feature>
<feature type="compositionally biased region" description="Low complexity" evidence="3">
    <location>
        <begin position="264"/>
        <end position="282"/>
    </location>
</feature>
<name>A0A6P4E0W6_DRORH</name>
<dbReference type="PRINTS" id="PR00499">
    <property type="entry name" value="P67PHOX"/>
</dbReference>
<dbReference type="AlphaFoldDB" id="A0A6P4E0W6"/>
<proteinExistence type="predicted"/>
<dbReference type="CDD" id="cd11873">
    <property type="entry name" value="SH3_CD2AP-like_1"/>
    <property type="match status" value="1"/>
</dbReference>
<feature type="region of interest" description="Disordered" evidence="3">
    <location>
        <begin position="512"/>
        <end position="720"/>
    </location>
</feature>